<reference evidence="5" key="1">
    <citation type="submission" date="2016-10" db="EMBL/GenBank/DDBJ databases">
        <authorList>
            <person name="Varghese N."/>
            <person name="Submissions S."/>
        </authorList>
    </citation>
    <scope>NUCLEOTIDE SEQUENCE [LARGE SCALE GENOMIC DNA]</scope>
    <source>
        <strain evidence="5">DSM 44142</strain>
    </source>
</reference>
<dbReference type="OrthoDB" id="338143at2"/>
<dbReference type="RefSeq" id="WP_068529417.1">
    <property type="nucleotide sequence ID" value="NZ_AP025457.1"/>
</dbReference>
<dbReference type="InterPro" id="IPR005693">
    <property type="entry name" value="Mce"/>
</dbReference>
<protein>
    <submittedName>
        <fullName evidence="4">Phospholipid/cholesterol/gamma-HCH transport system substrate-binding protein</fullName>
    </submittedName>
</protein>
<dbReference type="InterPro" id="IPR003399">
    <property type="entry name" value="Mce/MlaD"/>
</dbReference>
<feature type="domain" description="Mammalian cell entry C-terminal" evidence="3">
    <location>
        <begin position="129"/>
        <end position="314"/>
    </location>
</feature>
<dbReference type="AlphaFoldDB" id="A0A1H1GKW6"/>
<dbReference type="InterPro" id="IPR024516">
    <property type="entry name" value="Mce_C"/>
</dbReference>
<accession>A0A1H1GKW6</accession>
<dbReference type="Pfam" id="PF02470">
    <property type="entry name" value="MlaD"/>
    <property type="match status" value="1"/>
</dbReference>
<organism evidence="4 5">
    <name type="scientific">Tsukamurella pulmonis</name>
    <dbReference type="NCBI Taxonomy" id="47312"/>
    <lineage>
        <taxon>Bacteria</taxon>
        <taxon>Bacillati</taxon>
        <taxon>Actinomycetota</taxon>
        <taxon>Actinomycetes</taxon>
        <taxon>Mycobacteriales</taxon>
        <taxon>Tsukamurellaceae</taxon>
        <taxon>Tsukamurella</taxon>
    </lineage>
</organism>
<gene>
    <name evidence="4" type="ORF">SAMN04489765_3404</name>
</gene>
<name>A0A1H1GKW6_9ACTN</name>
<keyword evidence="5" id="KW-1185">Reference proteome</keyword>
<dbReference type="Proteomes" id="UP000183053">
    <property type="component" value="Unassembled WGS sequence"/>
</dbReference>
<dbReference type="EMBL" id="FNLF01000002">
    <property type="protein sequence ID" value="SDR13825.1"/>
    <property type="molecule type" value="Genomic_DNA"/>
</dbReference>
<feature type="domain" description="Mce/MlaD" evidence="2">
    <location>
        <begin position="39"/>
        <end position="111"/>
    </location>
</feature>
<evidence type="ECO:0000259" key="3">
    <source>
        <dbReference type="Pfam" id="PF11887"/>
    </source>
</evidence>
<evidence type="ECO:0000313" key="4">
    <source>
        <dbReference type="EMBL" id="SDR13825.1"/>
    </source>
</evidence>
<dbReference type="PANTHER" id="PTHR33371">
    <property type="entry name" value="INTERMEMBRANE PHOSPHOLIPID TRANSPORT SYSTEM BINDING PROTEIN MLAD-RELATED"/>
    <property type="match status" value="1"/>
</dbReference>
<evidence type="ECO:0000256" key="1">
    <source>
        <dbReference type="SAM" id="MobiDB-lite"/>
    </source>
</evidence>
<dbReference type="GO" id="GO:0005576">
    <property type="term" value="C:extracellular region"/>
    <property type="evidence" value="ECO:0007669"/>
    <property type="project" value="TreeGrafter"/>
</dbReference>
<evidence type="ECO:0000259" key="2">
    <source>
        <dbReference type="Pfam" id="PF02470"/>
    </source>
</evidence>
<dbReference type="GO" id="GO:0051701">
    <property type="term" value="P:biological process involved in interaction with host"/>
    <property type="evidence" value="ECO:0007669"/>
    <property type="project" value="TreeGrafter"/>
</dbReference>
<feature type="region of interest" description="Disordered" evidence="1">
    <location>
        <begin position="111"/>
        <end position="137"/>
    </location>
</feature>
<sequence length="363" mass="38892">MKPITGPLLKLIAFAVITAAATGVLGSSIAQSDLSFSRAYHAIFSDATMVQSGDDVRIAGVRVGQVKDVTIHDRGQADVAFTLTDRDAIPGTATAALRLKNLVGQRYLELMQSPTDDEPARGPERTSPYRPGDTIPIERTRPAVNLTDLFNGFRPLFKQLTADDVNKLANQIITVFQGQGGTVNDLLVNTSSLTNTIADKDRVIGELITNLTKVLGTINERDKQFTDLLTTTQQLVTGLAQDRGAIGSSLGSLSQLTSVTESILTPTRGAIKDDIAGLKALTDKLNGRSADIAQTLNFLPEKIEAVGRLASFGGWFQFYLCGVDLVAGTGKGDRLSLAIDIPSVNQPVYTNTATRCYRDGNPR</sequence>
<proteinExistence type="predicted"/>
<evidence type="ECO:0000313" key="5">
    <source>
        <dbReference type="Proteomes" id="UP000183053"/>
    </source>
</evidence>
<dbReference type="Pfam" id="PF11887">
    <property type="entry name" value="Mce4_CUP1"/>
    <property type="match status" value="1"/>
</dbReference>
<dbReference type="NCBIfam" id="TIGR00996">
    <property type="entry name" value="Mtu_fam_mce"/>
    <property type="match status" value="1"/>
</dbReference>
<dbReference type="InterPro" id="IPR052336">
    <property type="entry name" value="MlaD_Phospholipid_Transporter"/>
</dbReference>
<dbReference type="PANTHER" id="PTHR33371:SF17">
    <property type="entry name" value="MCE-FAMILY PROTEIN MCE1B"/>
    <property type="match status" value="1"/>
</dbReference>
<dbReference type="STRING" id="47312.SAMN04489765_3404"/>